<comment type="catalytic activity">
    <reaction evidence="1">
        <text>ATP = 3',5'-cyclic AMP + diphosphate</text>
        <dbReference type="Rhea" id="RHEA:15389"/>
        <dbReference type="ChEBI" id="CHEBI:30616"/>
        <dbReference type="ChEBI" id="CHEBI:33019"/>
        <dbReference type="ChEBI" id="CHEBI:58165"/>
        <dbReference type="EC" id="4.6.1.1"/>
    </reaction>
</comment>
<dbReference type="Pfam" id="PF12633">
    <property type="entry name" value="Adenyl_cycl_N"/>
    <property type="match status" value="1"/>
</dbReference>
<dbReference type="PROSITE" id="PS01092">
    <property type="entry name" value="ADENYLATE_CYCLASE_1_1"/>
    <property type="match status" value="1"/>
</dbReference>
<evidence type="ECO:0000256" key="13">
    <source>
        <dbReference type="RuleBase" id="RU004184"/>
    </source>
</evidence>
<evidence type="ECO:0000259" key="14">
    <source>
        <dbReference type="Pfam" id="PF12633"/>
    </source>
</evidence>
<dbReference type="EC" id="4.6.1.1" evidence="4"/>
<keyword evidence="9" id="KW-0115">cAMP biosynthesis</keyword>
<evidence type="ECO:0000256" key="8">
    <source>
        <dbReference type="ARBA" id="ARBA00022840"/>
    </source>
</evidence>
<accession>A0A1I0B1U9</accession>
<evidence type="ECO:0000313" key="16">
    <source>
        <dbReference type="Proteomes" id="UP000242642"/>
    </source>
</evidence>
<evidence type="ECO:0000256" key="12">
    <source>
        <dbReference type="ARBA" id="ARBA00032637"/>
    </source>
</evidence>
<evidence type="ECO:0000256" key="5">
    <source>
        <dbReference type="ARBA" id="ARBA00021420"/>
    </source>
</evidence>
<evidence type="ECO:0000313" key="15">
    <source>
        <dbReference type="EMBL" id="SET00683.1"/>
    </source>
</evidence>
<dbReference type="GO" id="GO:0006171">
    <property type="term" value="P:cAMP biosynthetic process"/>
    <property type="evidence" value="ECO:0007669"/>
    <property type="project" value="UniProtKB-KW"/>
</dbReference>
<evidence type="ECO:0000256" key="1">
    <source>
        <dbReference type="ARBA" id="ARBA00001593"/>
    </source>
</evidence>
<evidence type="ECO:0000256" key="7">
    <source>
        <dbReference type="ARBA" id="ARBA00022741"/>
    </source>
</evidence>
<evidence type="ECO:0000256" key="10">
    <source>
        <dbReference type="ARBA" id="ARBA00023239"/>
    </source>
</evidence>
<dbReference type="RefSeq" id="WP_093318452.1">
    <property type="nucleotide sequence ID" value="NZ_FOHV01000007.1"/>
</dbReference>
<dbReference type="Proteomes" id="UP000242642">
    <property type="component" value="Unassembled WGS sequence"/>
</dbReference>
<proteinExistence type="inferred from homology"/>
<dbReference type="PANTHER" id="PTHR38760:SF1">
    <property type="entry name" value="ADENYLATE CYCLASE"/>
    <property type="match status" value="1"/>
</dbReference>
<dbReference type="GO" id="GO:0004016">
    <property type="term" value="F:adenylate cyclase activity"/>
    <property type="evidence" value="ECO:0007669"/>
    <property type="project" value="UniProtKB-EC"/>
</dbReference>
<reference evidence="16" key="1">
    <citation type="submission" date="2016-10" db="EMBL/GenBank/DDBJ databases">
        <authorList>
            <person name="Varghese N."/>
            <person name="Submissions S."/>
        </authorList>
    </citation>
    <scope>NUCLEOTIDE SEQUENCE [LARGE SCALE GENOMIC DNA]</scope>
    <source>
        <strain evidence="16">DSM 18579</strain>
    </source>
</reference>
<dbReference type="GO" id="GO:0005737">
    <property type="term" value="C:cytoplasm"/>
    <property type="evidence" value="ECO:0007669"/>
    <property type="project" value="UniProtKB-SubCell"/>
</dbReference>
<evidence type="ECO:0000256" key="6">
    <source>
        <dbReference type="ARBA" id="ARBA00022490"/>
    </source>
</evidence>
<dbReference type="InterPro" id="IPR000274">
    <property type="entry name" value="Adenylate_cyclase_1"/>
</dbReference>
<dbReference type="OrthoDB" id="5571448at2"/>
<keyword evidence="7" id="KW-0547">Nucleotide-binding</keyword>
<organism evidence="15 16">
    <name type="scientific">Thorsellia anophelis DSM 18579</name>
    <dbReference type="NCBI Taxonomy" id="1123402"/>
    <lineage>
        <taxon>Bacteria</taxon>
        <taxon>Pseudomonadati</taxon>
        <taxon>Pseudomonadota</taxon>
        <taxon>Gammaproteobacteria</taxon>
        <taxon>Enterobacterales</taxon>
        <taxon>Thorselliaceae</taxon>
        <taxon>Thorsellia</taxon>
    </lineage>
</organism>
<comment type="similarity">
    <text evidence="3 13">Belongs to the adenylyl cyclase class-1 family.</text>
</comment>
<dbReference type="PIRSF" id="PIRSF001444">
    <property type="entry name" value="Adenylate_cycl"/>
    <property type="match status" value="1"/>
</dbReference>
<evidence type="ECO:0000256" key="3">
    <source>
        <dbReference type="ARBA" id="ARBA00007901"/>
    </source>
</evidence>
<dbReference type="GO" id="GO:0005524">
    <property type="term" value="F:ATP binding"/>
    <property type="evidence" value="ECO:0007669"/>
    <property type="project" value="UniProtKB-KW"/>
</dbReference>
<keyword evidence="8" id="KW-0067">ATP-binding</keyword>
<sequence length="897" mass="103627">MHIYFERLKQRIDAVNQLRIERALEGMPESFRLVYQLIPLFIHFNHPAMPGYLQHGVPSGVAGFMPNDDDITRLLEHVDSLLNDPEFSLQTFCESSEYINLVSSRASADLQAPIIGIYSMGSTSFLGQNSFSDLDIWICHQSWLSEHEIEQLAHKCSLLESWANTLNIKLTLFLVDENRFRHKQSGSLDEEDCGTSQHYLLLDEFYRSAVRLAGKRLLWYLIPTEEEEHYDEYVTYLYSQGILAPNEWLDFGGMGALSAKEYFGASLWQLYKSIDSPYKAVIKSLLLEAYFADYPNTTLLAMEIKSHLHKGEIISSGLDAYVIMLRKISQYLVRRNDYKRLSLVRRCFYLKINEIASSEVSLIEQGSPKTSWRKRHIMQLVQSWGWGEEEILFLDNRSNWKIEQVKEAYDEILHAVMESFRNLIRFARQQDISVSASPKDISILTRKLYAAYEQLPGKITLINPQISPNLAERHLTFIPVSKGKVNRTGWYLFNRAPTPFQMLGSRTIEYSLYISKLVVWSYFNGLWDESTHIHIFNAPKRQRQKITQFYEDIKRTLSKNIAPASPSALYGPAEIREIMICLNLEDDPTHLLSDDQLLESYPNKSQRSMLAFDYYGKPIALVGSVDVVFRNSWDEIRTLNFTGENSLIESLESILAKMHQYALTPRVLKVFCYSQHYASVIAQEVETLFNEAIHLRLIHSIKKHATSIKASSIDTTQGYDSFSGRPILNSQSDMKAGVKLIVWAEHTYGLFFERRGVMIRKLERSQESFKYITEHKLSMLTGNRHNNAHYSKISDLDAKVVVPPIIESYACEGIIQFFFETEEGSQHFNTYILDERNEVDIFLNCEGSQEDLVKDVSRFYSASHERFTSSSHIMSFNLPQFYRVKVQGSTQTILPYD</sequence>
<evidence type="ECO:0000256" key="9">
    <source>
        <dbReference type="ARBA" id="ARBA00022998"/>
    </source>
</evidence>
<name>A0A1I0B1U9_9GAMM</name>
<keyword evidence="10" id="KW-0456">Lyase</keyword>
<evidence type="ECO:0000256" key="11">
    <source>
        <dbReference type="ARBA" id="ARBA00032597"/>
    </source>
</evidence>
<dbReference type="InterPro" id="IPR024685">
    <property type="entry name" value="Adenylate_cyclase_1_N"/>
</dbReference>
<dbReference type="STRING" id="1123402.SAMN02583745_01107"/>
<dbReference type="Pfam" id="PF01295">
    <property type="entry name" value="Adenylate_cycl"/>
    <property type="match status" value="2"/>
</dbReference>
<gene>
    <name evidence="15" type="ORF">SAMN02583745_01107</name>
</gene>
<keyword evidence="16" id="KW-1185">Reference proteome</keyword>
<dbReference type="AlphaFoldDB" id="A0A1I0B1U9"/>
<evidence type="ECO:0000256" key="2">
    <source>
        <dbReference type="ARBA" id="ARBA00004496"/>
    </source>
</evidence>
<dbReference type="InterPro" id="IPR024686">
    <property type="entry name" value="Adenylate_cyclase_1_CS"/>
</dbReference>
<dbReference type="PANTHER" id="PTHR38760">
    <property type="entry name" value="ADENYLATE CYCLASE"/>
    <property type="match status" value="1"/>
</dbReference>
<evidence type="ECO:0000256" key="4">
    <source>
        <dbReference type="ARBA" id="ARBA00012201"/>
    </source>
</evidence>
<feature type="domain" description="Adenylate cyclase class-I N-terminal" evidence="14">
    <location>
        <begin position="5"/>
        <end position="220"/>
    </location>
</feature>
<dbReference type="EMBL" id="FOHV01000007">
    <property type="protein sequence ID" value="SET00683.1"/>
    <property type="molecule type" value="Genomic_DNA"/>
</dbReference>
<keyword evidence="6" id="KW-0963">Cytoplasm</keyword>
<comment type="subcellular location">
    <subcellularLocation>
        <location evidence="2">Cytoplasm</location>
    </subcellularLocation>
</comment>
<protein>
    <recommendedName>
        <fullName evidence="5">Adenylate cyclase</fullName>
        <ecNumber evidence="4">4.6.1.1</ecNumber>
    </recommendedName>
    <alternativeName>
        <fullName evidence="11">ATP pyrophosphate-lyase</fullName>
    </alternativeName>
    <alternativeName>
        <fullName evidence="12">Adenylyl cyclase</fullName>
    </alternativeName>
</protein>